<dbReference type="CDD" id="cd07067">
    <property type="entry name" value="HP_PGM_like"/>
    <property type="match status" value="1"/>
</dbReference>
<feature type="active site" description="Proton donor/acceptor" evidence="1">
    <location>
        <position position="95"/>
    </location>
</feature>
<dbReference type="SMART" id="SM00855">
    <property type="entry name" value="PGAM"/>
    <property type="match status" value="1"/>
</dbReference>
<accession>A0A7Y0ETX0</accession>
<gene>
    <name evidence="3" type="ORF">G1C98_1088</name>
</gene>
<dbReference type="SUPFAM" id="SSF53254">
    <property type="entry name" value="Phosphoglycerate mutase-like"/>
    <property type="match status" value="1"/>
</dbReference>
<dbReference type="Gene3D" id="3.40.50.1240">
    <property type="entry name" value="Phosphoglycerate mutase-like"/>
    <property type="match status" value="1"/>
</dbReference>
<feature type="binding site" evidence="2">
    <location>
        <position position="70"/>
    </location>
    <ligand>
        <name>substrate</name>
    </ligand>
</feature>
<dbReference type="InterPro" id="IPR050275">
    <property type="entry name" value="PGM_Phosphatase"/>
</dbReference>
<evidence type="ECO:0000256" key="1">
    <source>
        <dbReference type="PIRSR" id="PIRSR613078-1"/>
    </source>
</evidence>
<dbReference type="Proteomes" id="UP000529710">
    <property type="component" value="Unassembled WGS sequence"/>
</dbReference>
<dbReference type="PANTHER" id="PTHR48100">
    <property type="entry name" value="BROAD-SPECIFICITY PHOSPHATASE YOR283W-RELATED"/>
    <property type="match status" value="1"/>
</dbReference>
<dbReference type="RefSeq" id="WP_169080027.1">
    <property type="nucleotide sequence ID" value="NZ_JAAIIF010000008.1"/>
</dbReference>
<reference evidence="3 4" key="1">
    <citation type="submission" date="2020-02" db="EMBL/GenBank/DDBJ databases">
        <title>Characterization of phylogenetic diversity of novel bifidobacterial species isolated in Czech ZOOs.</title>
        <authorList>
            <person name="Lugli G.A."/>
            <person name="Vera N.B."/>
            <person name="Ventura M."/>
        </authorList>
    </citation>
    <scope>NUCLEOTIDE SEQUENCE [LARGE SCALE GENOMIC DNA]</scope>
    <source>
        <strain evidence="3 4">DSM 109960</strain>
    </source>
</reference>
<sequence length="232" mass="26110">MPQHVRSIFLVRHGRTSYNAAHRLQGQVDIPLDAVGQWQVRQTALALKDLYVDRRPQVSHQLIVCSDLGRARATAQAFADVLGGAELHPDPRVRERSFGQWDGHAVSELAERYPEDFKLWVDHKDGEMKYGAEAKSAVGARGVAAINDWSTRAGDDTDLYIFSHGAWISQTLQTLLGLNQVDPTFASVLSMGNAHWVRLIPMDTAEGDLRWRLMDYNHGPAIADTDEWERER</sequence>
<dbReference type="GO" id="GO:0016791">
    <property type="term" value="F:phosphatase activity"/>
    <property type="evidence" value="ECO:0007669"/>
    <property type="project" value="TreeGrafter"/>
</dbReference>
<dbReference type="GO" id="GO:0005737">
    <property type="term" value="C:cytoplasm"/>
    <property type="evidence" value="ECO:0007669"/>
    <property type="project" value="TreeGrafter"/>
</dbReference>
<name>A0A7Y0ETX0_9BIFI</name>
<feature type="active site" description="Tele-phosphohistidine intermediate" evidence="1">
    <location>
        <position position="13"/>
    </location>
</feature>
<dbReference type="InterPro" id="IPR029033">
    <property type="entry name" value="His_PPase_superfam"/>
</dbReference>
<proteinExistence type="predicted"/>
<feature type="binding site" evidence="2">
    <location>
        <begin position="12"/>
        <end position="19"/>
    </location>
    <ligand>
        <name>substrate</name>
    </ligand>
</feature>
<evidence type="ECO:0000313" key="4">
    <source>
        <dbReference type="Proteomes" id="UP000529710"/>
    </source>
</evidence>
<evidence type="ECO:0000313" key="3">
    <source>
        <dbReference type="EMBL" id="NMM96352.1"/>
    </source>
</evidence>
<organism evidence="3 4">
    <name type="scientific">Bifidobacterium erythrocebi</name>
    <dbReference type="NCBI Taxonomy" id="2675325"/>
    <lineage>
        <taxon>Bacteria</taxon>
        <taxon>Bacillati</taxon>
        <taxon>Actinomycetota</taxon>
        <taxon>Actinomycetes</taxon>
        <taxon>Bifidobacteriales</taxon>
        <taxon>Bifidobacteriaceae</taxon>
        <taxon>Bifidobacterium</taxon>
    </lineage>
</organism>
<dbReference type="AlphaFoldDB" id="A0A7Y0ETX0"/>
<dbReference type="Pfam" id="PF00300">
    <property type="entry name" value="His_Phos_1"/>
    <property type="match status" value="1"/>
</dbReference>
<dbReference type="PANTHER" id="PTHR48100:SF1">
    <property type="entry name" value="HISTIDINE PHOSPHATASE FAMILY PROTEIN-RELATED"/>
    <property type="match status" value="1"/>
</dbReference>
<dbReference type="EMBL" id="JAAIIF010000008">
    <property type="protein sequence ID" value="NMM96352.1"/>
    <property type="molecule type" value="Genomic_DNA"/>
</dbReference>
<protein>
    <submittedName>
        <fullName evidence="3">Phosphoglycerate mutase</fullName>
    </submittedName>
</protein>
<evidence type="ECO:0000256" key="2">
    <source>
        <dbReference type="PIRSR" id="PIRSR613078-2"/>
    </source>
</evidence>
<dbReference type="InterPro" id="IPR013078">
    <property type="entry name" value="His_Pase_superF_clade-1"/>
</dbReference>
<keyword evidence="4" id="KW-1185">Reference proteome</keyword>
<comment type="caution">
    <text evidence="3">The sequence shown here is derived from an EMBL/GenBank/DDBJ whole genome shotgun (WGS) entry which is preliminary data.</text>
</comment>